<feature type="domain" description="RmlD-like substrate binding" evidence="1">
    <location>
        <begin position="8"/>
        <end position="124"/>
    </location>
</feature>
<reference evidence="2" key="1">
    <citation type="journal article" date="2014" name="Front. Microbiol.">
        <title>High frequency of phylogenetically diverse reductive dehalogenase-homologous genes in deep subseafloor sedimentary metagenomes.</title>
        <authorList>
            <person name="Kawai M."/>
            <person name="Futagami T."/>
            <person name="Toyoda A."/>
            <person name="Takaki Y."/>
            <person name="Nishi S."/>
            <person name="Hori S."/>
            <person name="Arai W."/>
            <person name="Tsubouchi T."/>
            <person name="Morono Y."/>
            <person name="Uchiyama I."/>
            <person name="Ito T."/>
            <person name="Fujiyama A."/>
            <person name="Inagaki F."/>
            <person name="Takami H."/>
        </authorList>
    </citation>
    <scope>NUCLEOTIDE SEQUENCE</scope>
    <source>
        <strain evidence="2">Expedition CK06-06</strain>
    </source>
</reference>
<sequence>MKNRNKTMFITGISGLLGNNLAYYFKDSYDVVGQYCSHQVFIRGIKTLRADICSKDSFGEIIAKYEPDVVLHCASLTDIDSCENHKELTKLVNSIGTSHLVQACKSPKIKLVYISTDSVYEGSKG</sequence>
<name>X0ZDA6_9ZZZZ</name>
<dbReference type="EMBL" id="BARS01050216">
    <property type="protein sequence ID" value="GAG46351.1"/>
    <property type="molecule type" value="Genomic_DNA"/>
</dbReference>
<dbReference type="InterPro" id="IPR029903">
    <property type="entry name" value="RmlD-like-bd"/>
</dbReference>
<dbReference type="InterPro" id="IPR005913">
    <property type="entry name" value="dTDP_dehydrorham_reduct"/>
</dbReference>
<evidence type="ECO:0000259" key="1">
    <source>
        <dbReference type="Pfam" id="PF04321"/>
    </source>
</evidence>
<gene>
    <name evidence="2" type="ORF">S01H1_75010</name>
</gene>
<feature type="non-terminal residue" evidence="2">
    <location>
        <position position="125"/>
    </location>
</feature>
<protein>
    <recommendedName>
        <fullName evidence="1">RmlD-like substrate binding domain-containing protein</fullName>
    </recommendedName>
</protein>
<accession>X0ZDA6</accession>
<organism evidence="2">
    <name type="scientific">marine sediment metagenome</name>
    <dbReference type="NCBI Taxonomy" id="412755"/>
    <lineage>
        <taxon>unclassified sequences</taxon>
        <taxon>metagenomes</taxon>
        <taxon>ecological metagenomes</taxon>
    </lineage>
</organism>
<dbReference type="PANTHER" id="PTHR10491">
    <property type="entry name" value="DTDP-4-DEHYDRORHAMNOSE REDUCTASE"/>
    <property type="match status" value="1"/>
</dbReference>
<dbReference type="SUPFAM" id="SSF51735">
    <property type="entry name" value="NAD(P)-binding Rossmann-fold domains"/>
    <property type="match status" value="1"/>
</dbReference>
<dbReference type="PANTHER" id="PTHR10491:SF4">
    <property type="entry name" value="METHIONINE ADENOSYLTRANSFERASE 2 SUBUNIT BETA"/>
    <property type="match status" value="1"/>
</dbReference>
<comment type="caution">
    <text evidence="2">The sequence shown here is derived from an EMBL/GenBank/DDBJ whole genome shotgun (WGS) entry which is preliminary data.</text>
</comment>
<dbReference type="Pfam" id="PF04321">
    <property type="entry name" value="RmlD_sub_bind"/>
    <property type="match status" value="1"/>
</dbReference>
<dbReference type="AlphaFoldDB" id="X0ZDA6"/>
<dbReference type="InterPro" id="IPR036291">
    <property type="entry name" value="NAD(P)-bd_dom_sf"/>
</dbReference>
<dbReference type="Gene3D" id="3.40.50.720">
    <property type="entry name" value="NAD(P)-binding Rossmann-like Domain"/>
    <property type="match status" value="1"/>
</dbReference>
<proteinExistence type="predicted"/>
<evidence type="ECO:0000313" key="2">
    <source>
        <dbReference type="EMBL" id="GAG46351.1"/>
    </source>
</evidence>